<sequence length="207" mass="23086">MKLGVVVASIGGAGVAAVGGYHYWPSNSVFISIKDALKDSRLISDLPQASLVKQWQEEFKSAKGDIAKDIEELKGVTEDVDGGKKLEAWCSSKMNLDSKKNGDTLKLVKKYCLIRDLSSQLKRTNKSLLDKSQSGEWEAVYKKRQEGKSVRADVGLSDTNWPESKQSEELSTIQKWCEDTSKEDFLASNEKYNKLLKWCTVDGKNLT</sequence>
<organism evidence="1 2">
    <name type="scientific">Mycoplasma haemocanis (strain Illinois)</name>
    <dbReference type="NCBI Taxonomy" id="1111676"/>
    <lineage>
        <taxon>Bacteria</taxon>
        <taxon>Bacillati</taxon>
        <taxon>Mycoplasmatota</taxon>
        <taxon>Mollicutes</taxon>
        <taxon>Mycoplasmataceae</taxon>
        <taxon>Mycoplasma</taxon>
    </lineage>
</organism>
<keyword evidence="2" id="KW-1185">Reference proteome</keyword>
<name>H6N7Z8_MYCHN</name>
<evidence type="ECO:0000313" key="2">
    <source>
        <dbReference type="Proteomes" id="UP000009135"/>
    </source>
</evidence>
<dbReference type="EMBL" id="CP003199">
    <property type="protein sequence ID" value="AEW45770.1"/>
    <property type="molecule type" value="Genomic_DNA"/>
</dbReference>
<dbReference type="STRING" id="1111676.MHC_04570"/>
<dbReference type="HOGENOM" id="CLU_113690_0_0_14"/>
<reference evidence="1 2" key="1">
    <citation type="journal article" date="2012" name="J. Bacteriol.">
        <title>Complete genome sequence of Mycoplasma haemocanis strain Illinois.</title>
        <authorList>
            <person name="do Nascimento N.C."/>
            <person name="Guimaraes A.M."/>
            <person name="Santos A.P."/>
            <person name="Sanmiguel P.J."/>
            <person name="Messick J.B."/>
        </authorList>
    </citation>
    <scope>NUCLEOTIDE SEQUENCE [LARGE SCALE GENOMIC DNA]</scope>
    <source>
        <strain evidence="1 2">Illinois</strain>
    </source>
</reference>
<dbReference type="Proteomes" id="UP000009135">
    <property type="component" value="Chromosome"/>
</dbReference>
<accession>H6N7Z8</accession>
<gene>
    <name evidence="1" type="ordered locus">MHC_04570</name>
</gene>
<dbReference type="AlphaFoldDB" id="H6N7Z8"/>
<protein>
    <submittedName>
        <fullName evidence="1">Uncharacterized protein</fullName>
    </submittedName>
</protein>
<dbReference type="KEGG" id="mhe:MHC_04570"/>
<proteinExistence type="predicted"/>
<evidence type="ECO:0000313" key="1">
    <source>
        <dbReference type="EMBL" id="AEW45770.1"/>
    </source>
</evidence>